<sequence length="89" mass="9838">MSQDAEMTCPQCQSPMSARTLGDVTVHQCTSCEGVFLERADLGNLIEAENDWHRDSGPKTMPLPRITADMTVPPPSRPVTRAYIESLFT</sequence>
<name>A0A975T198_9ACTN</name>
<dbReference type="EMBL" id="CP077062">
    <property type="protein sequence ID" value="QWZ09793.1"/>
    <property type="molecule type" value="Genomic_DNA"/>
</dbReference>
<proteinExistence type="predicted"/>
<evidence type="ECO:0000313" key="3">
    <source>
        <dbReference type="EMBL" id="QWZ09793.1"/>
    </source>
</evidence>
<evidence type="ECO:0000313" key="4">
    <source>
        <dbReference type="Proteomes" id="UP000683575"/>
    </source>
</evidence>
<feature type="domain" description="Transcription factor zinc-finger" evidence="2">
    <location>
        <begin position="8"/>
        <end position="47"/>
    </location>
</feature>
<gene>
    <name evidence="3" type="ORF">KRR39_08695</name>
</gene>
<reference evidence="3" key="1">
    <citation type="submission" date="2021-06" db="EMBL/GenBank/DDBJ databases">
        <title>Complete genome sequence of Nocardioides sp. G188.</title>
        <authorList>
            <person name="Im W.-T."/>
        </authorList>
    </citation>
    <scope>NUCLEOTIDE SEQUENCE</scope>
    <source>
        <strain evidence="3">G188</strain>
    </source>
</reference>
<dbReference type="RefSeq" id="WP_216941639.1">
    <property type="nucleotide sequence ID" value="NZ_CP077062.1"/>
</dbReference>
<evidence type="ECO:0000259" key="2">
    <source>
        <dbReference type="Pfam" id="PF13453"/>
    </source>
</evidence>
<dbReference type="InterPro" id="IPR027392">
    <property type="entry name" value="TF_Znf"/>
</dbReference>
<dbReference type="KEGG" id="nps:KRR39_08695"/>
<feature type="region of interest" description="Disordered" evidence="1">
    <location>
        <begin position="51"/>
        <end position="74"/>
    </location>
</feature>
<dbReference type="AlphaFoldDB" id="A0A975T198"/>
<accession>A0A975T198</accession>
<dbReference type="Pfam" id="PF13453">
    <property type="entry name" value="Zn_ribbon_TFIIB"/>
    <property type="match status" value="1"/>
</dbReference>
<evidence type="ECO:0000256" key="1">
    <source>
        <dbReference type="SAM" id="MobiDB-lite"/>
    </source>
</evidence>
<keyword evidence="4" id="KW-1185">Reference proteome</keyword>
<organism evidence="3 4">
    <name type="scientific">Nocardioides panacis</name>
    <dbReference type="NCBI Taxonomy" id="2849501"/>
    <lineage>
        <taxon>Bacteria</taxon>
        <taxon>Bacillati</taxon>
        <taxon>Actinomycetota</taxon>
        <taxon>Actinomycetes</taxon>
        <taxon>Propionibacteriales</taxon>
        <taxon>Nocardioidaceae</taxon>
        <taxon>Nocardioides</taxon>
    </lineage>
</organism>
<protein>
    <submittedName>
        <fullName evidence="3">Zf-TFIIB domain-containing protein</fullName>
    </submittedName>
</protein>
<dbReference type="Proteomes" id="UP000683575">
    <property type="component" value="Chromosome"/>
</dbReference>